<sequence length="266" mass="29500">MSTTAGLARDHDAVVDAQDIVSRNSALPLHAQIATHFRQLILAGMLPNGYRIPPEGDLARQFEVARGTVRTAMATLLAEGLIERAQGIGTFVSVRARLPQDDSSTARLLSTGERLIERGIEFQNTLLERRLVDEHRSLEAFSAHRVMHIRRLRTLFDGPASVTDTLINLDLVPEAAQLTDDSLAAGSLHATLRYSFGVEFTWAERFFSAELAPAEVAQLLGVAPGTPVLCHEEFSYTHEHDCIEYSRSWVRTDQHKYAVTVRDSRG</sequence>
<dbReference type="SMART" id="SM00345">
    <property type="entry name" value="HTH_GNTR"/>
    <property type="match status" value="1"/>
</dbReference>
<dbReference type="PANTHER" id="PTHR44846:SF1">
    <property type="entry name" value="MANNOSYL-D-GLYCERATE TRANSPORT_METABOLISM SYSTEM REPRESSOR MNGR-RELATED"/>
    <property type="match status" value="1"/>
</dbReference>
<dbReference type="Gene3D" id="1.10.10.10">
    <property type="entry name" value="Winged helix-like DNA-binding domain superfamily/Winged helix DNA-binding domain"/>
    <property type="match status" value="1"/>
</dbReference>
<dbReference type="EMBL" id="JAHWXH010000001">
    <property type="protein sequence ID" value="MDS0244283.1"/>
    <property type="molecule type" value="Genomic_DNA"/>
</dbReference>
<evidence type="ECO:0000256" key="3">
    <source>
        <dbReference type="ARBA" id="ARBA00023163"/>
    </source>
</evidence>
<dbReference type="GeneID" id="301456861"/>
<dbReference type="InterPro" id="IPR036390">
    <property type="entry name" value="WH_DNA-bd_sf"/>
</dbReference>
<gene>
    <name evidence="5" type="ORF">KZC50_01505</name>
</gene>
<dbReference type="InterPro" id="IPR036388">
    <property type="entry name" value="WH-like_DNA-bd_sf"/>
</dbReference>
<dbReference type="GO" id="GO:0003700">
    <property type="term" value="F:DNA-binding transcription factor activity"/>
    <property type="evidence" value="ECO:0007669"/>
    <property type="project" value="InterPro"/>
</dbReference>
<dbReference type="Pfam" id="PF00392">
    <property type="entry name" value="GntR"/>
    <property type="match status" value="1"/>
</dbReference>
<proteinExistence type="predicted"/>
<dbReference type="PANTHER" id="PTHR44846">
    <property type="entry name" value="MANNOSYL-D-GLYCERATE TRANSPORT/METABOLISM SYSTEM REPRESSOR MNGR-RELATED"/>
    <property type="match status" value="1"/>
</dbReference>
<dbReference type="InterPro" id="IPR011663">
    <property type="entry name" value="UTRA"/>
</dbReference>
<dbReference type="InterPro" id="IPR000524">
    <property type="entry name" value="Tscrpt_reg_HTH_GntR"/>
</dbReference>
<organism evidence="5 6">
    <name type="scientific">Microbacterium aurantiacum</name>
    <dbReference type="NCBI Taxonomy" id="162393"/>
    <lineage>
        <taxon>Bacteria</taxon>
        <taxon>Bacillati</taxon>
        <taxon>Actinomycetota</taxon>
        <taxon>Actinomycetes</taxon>
        <taxon>Micrococcales</taxon>
        <taxon>Microbacteriaceae</taxon>
        <taxon>Microbacterium</taxon>
    </lineage>
</organism>
<dbReference type="RefSeq" id="WP_310890369.1">
    <property type="nucleotide sequence ID" value="NZ_BAAAGR010000001.1"/>
</dbReference>
<dbReference type="SUPFAM" id="SSF64288">
    <property type="entry name" value="Chorismate lyase-like"/>
    <property type="match status" value="1"/>
</dbReference>
<dbReference type="Proteomes" id="UP001183582">
    <property type="component" value="Unassembled WGS sequence"/>
</dbReference>
<dbReference type="Pfam" id="PF07702">
    <property type="entry name" value="UTRA"/>
    <property type="match status" value="1"/>
</dbReference>
<dbReference type="Gene3D" id="3.40.1410.10">
    <property type="entry name" value="Chorismate lyase-like"/>
    <property type="match status" value="1"/>
</dbReference>
<dbReference type="CDD" id="cd07377">
    <property type="entry name" value="WHTH_GntR"/>
    <property type="match status" value="1"/>
</dbReference>
<dbReference type="SUPFAM" id="SSF46785">
    <property type="entry name" value="Winged helix' DNA-binding domain"/>
    <property type="match status" value="1"/>
</dbReference>
<dbReference type="GO" id="GO:0045892">
    <property type="term" value="P:negative regulation of DNA-templated transcription"/>
    <property type="evidence" value="ECO:0007669"/>
    <property type="project" value="TreeGrafter"/>
</dbReference>
<keyword evidence="2" id="KW-0238">DNA-binding</keyword>
<feature type="domain" description="HTH gntR-type" evidence="4">
    <location>
        <begin position="27"/>
        <end position="95"/>
    </location>
</feature>
<evidence type="ECO:0000256" key="2">
    <source>
        <dbReference type="ARBA" id="ARBA00023125"/>
    </source>
</evidence>
<dbReference type="SMART" id="SM00866">
    <property type="entry name" value="UTRA"/>
    <property type="match status" value="1"/>
</dbReference>
<keyword evidence="3" id="KW-0804">Transcription</keyword>
<keyword evidence="1" id="KW-0805">Transcription regulation</keyword>
<dbReference type="InterPro" id="IPR050679">
    <property type="entry name" value="Bact_HTH_transcr_reg"/>
</dbReference>
<dbReference type="PROSITE" id="PS50949">
    <property type="entry name" value="HTH_GNTR"/>
    <property type="match status" value="1"/>
</dbReference>
<comment type="caution">
    <text evidence="5">The sequence shown here is derived from an EMBL/GenBank/DDBJ whole genome shotgun (WGS) entry which is preliminary data.</text>
</comment>
<accession>A0AAJ2HK11</accession>
<reference evidence="5 6" key="1">
    <citation type="submission" date="2021-06" db="EMBL/GenBank/DDBJ databases">
        <title>Genome-based taxonomic framework of Microbacterium strains isolated from marine environment, the description of four new species and reclassification of four preexisting species.</title>
        <authorList>
            <person name="Lee S.D."/>
            <person name="Kim S.-M."/>
            <person name="Byeon Y.-S."/>
            <person name="Yang H.L."/>
            <person name="Kim I.S."/>
        </authorList>
    </citation>
    <scope>NUCLEOTIDE SEQUENCE [LARGE SCALE GENOMIC DNA]</scope>
    <source>
        <strain evidence="5 6">KACC 20514</strain>
    </source>
</reference>
<evidence type="ECO:0000259" key="4">
    <source>
        <dbReference type="PROSITE" id="PS50949"/>
    </source>
</evidence>
<evidence type="ECO:0000313" key="6">
    <source>
        <dbReference type="Proteomes" id="UP001183582"/>
    </source>
</evidence>
<name>A0AAJ2HK11_9MICO</name>
<protein>
    <submittedName>
        <fullName evidence="5">GntR family transcriptional regulator</fullName>
    </submittedName>
</protein>
<dbReference type="GO" id="GO:0003677">
    <property type="term" value="F:DNA binding"/>
    <property type="evidence" value="ECO:0007669"/>
    <property type="project" value="UniProtKB-KW"/>
</dbReference>
<dbReference type="AlphaFoldDB" id="A0AAJ2HK11"/>
<dbReference type="PRINTS" id="PR00035">
    <property type="entry name" value="HTHGNTR"/>
</dbReference>
<dbReference type="InterPro" id="IPR028978">
    <property type="entry name" value="Chorismate_lyase_/UTRA_dom_sf"/>
</dbReference>
<evidence type="ECO:0000256" key="1">
    <source>
        <dbReference type="ARBA" id="ARBA00023015"/>
    </source>
</evidence>
<evidence type="ECO:0000313" key="5">
    <source>
        <dbReference type="EMBL" id="MDS0244283.1"/>
    </source>
</evidence>